<keyword evidence="1" id="KW-0378">Hydrolase</keyword>
<dbReference type="InterPro" id="IPR007781">
    <property type="entry name" value="NAGLU"/>
</dbReference>
<dbReference type="Gene3D" id="2.120.10.80">
    <property type="entry name" value="Kelch-type beta propeller"/>
    <property type="match status" value="1"/>
</dbReference>
<protein>
    <submittedName>
        <fullName evidence="5">NAGLU protein</fullName>
    </submittedName>
</protein>
<dbReference type="EMBL" id="CAJNIZ010043771">
    <property type="protein sequence ID" value="CAE7668491.1"/>
    <property type="molecule type" value="Genomic_DNA"/>
</dbReference>
<dbReference type="InterPro" id="IPR024732">
    <property type="entry name" value="NAGLU_C"/>
</dbReference>
<evidence type="ECO:0000259" key="2">
    <source>
        <dbReference type="Pfam" id="PF05089"/>
    </source>
</evidence>
<dbReference type="GO" id="GO:0016787">
    <property type="term" value="F:hydrolase activity"/>
    <property type="evidence" value="ECO:0007669"/>
    <property type="project" value="UniProtKB-KW"/>
</dbReference>
<feature type="domain" description="Alpha-N-acetylglucosaminidase N-terminal" evidence="3">
    <location>
        <begin position="811"/>
        <end position="904"/>
    </location>
</feature>
<dbReference type="Gene3D" id="3.20.20.80">
    <property type="entry name" value="Glycosidases"/>
    <property type="match status" value="1"/>
</dbReference>
<dbReference type="PANTHER" id="PTHR12872">
    <property type="entry name" value="ALPHA-N-ACETYLGLUCOSAMINIDASE"/>
    <property type="match status" value="1"/>
</dbReference>
<dbReference type="Proteomes" id="UP000649617">
    <property type="component" value="Unassembled WGS sequence"/>
</dbReference>
<dbReference type="PANTHER" id="PTHR12872:SF1">
    <property type="entry name" value="ALPHA-N-ACETYLGLUCOSAMINIDASE"/>
    <property type="match status" value="1"/>
</dbReference>
<dbReference type="SUPFAM" id="SSF117281">
    <property type="entry name" value="Kelch motif"/>
    <property type="match status" value="1"/>
</dbReference>
<dbReference type="Pfam" id="PF12972">
    <property type="entry name" value="NAGLU_C"/>
    <property type="match status" value="1"/>
</dbReference>
<sequence>MPVRSRVQRVPRHELGHSIVRIPADGRSVVRERQAREIVESFFQDVSRINAQGNPMRFQVASTALTILIYGMIVRRVLQSRPNSRCAIFVPRIADARRICRELRLLQLQTHLVGDGSSRSDPFAAVVVCVSASARHLAGQHFAVKLVDSAELRRDGLARNLITSHVKASMSAEFSLHFDSNEADCAYPLSEALRDGRVRSLEPYLLLADRTPCLGSQLLKTLSAIQVDAAWSPVLVVLNKPRDAQALANELQALGVAAAAAVSRRLRGQQVLQDVRDGHVKVLCVSHWRFERSDLPSFSTIVLAESLSVKPSWREAIIRALQPGNTDFGALKLVCMITTPKPELQLTRVQQASRILGALSGTGKPPDSWQVLHADGSTGAWTPRPREWLESLCNWVQKHGRKPHWSSKREKTMFGRWRQACKYMRRDCLNVAEVELMERTCSILAENPQRCPRDVLQDLCDWICTHGRRPYQLSRDPVERRQSCRLSRALARFEKGRLSSEHAQLLENSLQFTVRPWLASMVAWIRFFERLPYLYAAEPDERIQNRRWKKANELLSKCRLTTAEMELMRDCQNWRQELSERPRACLVALRAWIHVHRRQPHFGMASSAEERLQAGRWKRATRQLSEGDLTEGEVPLMEDCQRIVSSSKPREWLENLCKWVQKHGNLNVAEIELMERMRKILAEDLQQSPSSLNVAEIELMERMCNILAEDLRQSPRDVVQDLLAQGWSWVTEQHSAAHWIAKALLSISGFVVQVMVGSRVFVHGLASETGAALNFRCGEADEPPQCKTHRGACEEALVAYTFAGRGSADAIGEVLSRVLGLSPVAVGKAFDLSLVANCSQVPPSARTHLCYELSDAADGRIRIAATSGPELAYGAAWYLRTRCNMSFSWNRTGGNQVSVPKSWPPVGETIIKYRKVPMSYFNNVVTFSYSYAWYKFQDWEAWLDWAVLNGINLAIAYTGQEEIYRKTFNTFGVKDSEFAAWSNGAAWLAWSRGQSMHGIGSSCGDACMPLPLSWMKAQWELQKRILSRSRSLGLVSVLPTFQGNVPPVFRQLYPKANISKTGAAWLDDLDPLFAQIQKRYMETMIQDWGTDHWYETDGYFNQKQGPWARTSQTGLSAESVERPRPQRWQRPEDVPVDADAFAHAKAAYESMSLCVNESKVDPQAVWLYQGWIWRGWGEDKLPFMKGFVSAVPSKHFVMLDMFDEVDPEWNKFNYFGYFGTPFIWSVLHNFGGNTGMWGSIPSLNSGFPDAFQHTDNVAGTGAAPEGIDQNPFYYSFVTDLPWQPGPVDLQLWAQSWARQRYGHSSPAAEEACQLLLGSVYANATNAKAIHSKGPFQAEKNADGLTALAFGGGLATPHESWYKLSDVVKAWGKLNEAAEGGVTQTMRYDLVNLGREVLGKISNGFFTKMVGATTPSEVQSAGSSLLQVLADADRLLCSDHGFLASAWIRSAKTWANGNATLERYLELAARSLTTVWTPQEQHSSSITTLCDYANRQWAGQVGGFYTLRHKCYIKQAVEDLTAKKQVNKTAFDACVASSSYEWTHDFGSATYPMCEEPTSDVLGISKELFEKYGRSEPETSLWDRRLLLGLLALQRSPELRALRPLCRERLNDDQGLMLLVASYVTEPPMCLFQFGGFMRKVWPEHWRFADPAKPVAIAQPPELRLDCACCDMGLGRVFFAGGCGKHPGACSLDEFFNSAETYDSLTDEWSSLPAMPTRRHGACACFLDGKVYVLGGMHPY</sequence>
<name>A0A812W4W5_SYMPI</name>
<dbReference type="SMART" id="SM00612">
    <property type="entry name" value="Kelch"/>
    <property type="match status" value="1"/>
</dbReference>
<dbReference type="InterPro" id="IPR029018">
    <property type="entry name" value="Hex-like_dom2"/>
</dbReference>
<evidence type="ECO:0000259" key="4">
    <source>
        <dbReference type="Pfam" id="PF12972"/>
    </source>
</evidence>
<dbReference type="InterPro" id="IPR015915">
    <property type="entry name" value="Kelch-typ_b-propeller"/>
</dbReference>
<evidence type="ECO:0000259" key="3">
    <source>
        <dbReference type="Pfam" id="PF12971"/>
    </source>
</evidence>
<dbReference type="Gene3D" id="1.20.120.670">
    <property type="entry name" value="N-acetyl-b-d-glucoasminidase"/>
    <property type="match status" value="1"/>
</dbReference>
<dbReference type="OrthoDB" id="64736at2759"/>
<evidence type="ECO:0000256" key="1">
    <source>
        <dbReference type="ARBA" id="ARBA00022801"/>
    </source>
</evidence>
<keyword evidence="6" id="KW-1185">Reference proteome</keyword>
<reference evidence="5" key="1">
    <citation type="submission" date="2021-02" db="EMBL/GenBank/DDBJ databases">
        <authorList>
            <person name="Dougan E. K."/>
            <person name="Rhodes N."/>
            <person name="Thang M."/>
            <person name="Chan C."/>
        </authorList>
    </citation>
    <scope>NUCLEOTIDE SEQUENCE</scope>
</reference>
<feature type="domain" description="Alpha-N-acetylglucosaminidase tim-barrel" evidence="2">
    <location>
        <begin position="920"/>
        <end position="1283"/>
    </location>
</feature>
<gene>
    <name evidence="5" type="primary">NAGLU</name>
    <name evidence="5" type="ORF">SPIL2461_LOCUS18372</name>
</gene>
<dbReference type="Pfam" id="PF05089">
    <property type="entry name" value="NAGLU"/>
    <property type="match status" value="1"/>
</dbReference>
<evidence type="ECO:0000313" key="6">
    <source>
        <dbReference type="Proteomes" id="UP000649617"/>
    </source>
</evidence>
<comment type="caution">
    <text evidence="5">The sequence shown here is derived from an EMBL/GenBank/DDBJ whole genome shotgun (WGS) entry which is preliminary data.</text>
</comment>
<dbReference type="Gene3D" id="3.30.379.10">
    <property type="entry name" value="Chitobiase/beta-hexosaminidase domain 2-like"/>
    <property type="match status" value="1"/>
</dbReference>
<dbReference type="InterPro" id="IPR006652">
    <property type="entry name" value="Kelch_1"/>
</dbReference>
<dbReference type="InterPro" id="IPR024240">
    <property type="entry name" value="NAGLU_N"/>
</dbReference>
<dbReference type="Pfam" id="PF12971">
    <property type="entry name" value="NAGLU_N"/>
    <property type="match status" value="1"/>
</dbReference>
<accession>A0A812W4W5</accession>
<dbReference type="InterPro" id="IPR024733">
    <property type="entry name" value="NAGLU_tim-barrel"/>
</dbReference>
<proteinExistence type="predicted"/>
<evidence type="ECO:0000313" key="5">
    <source>
        <dbReference type="EMBL" id="CAE7668491.1"/>
    </source>
</evidence>
<feature type="domain" description="Alpha-N-acetylglucosaminidase C-terminal" evidence="4">
    <location>
        <begin position="1292"/>
        <end position="1570"/>
    </location>
</feature>
<organism evidence="5 6">
    <name type="scientific">Symbiodinium pilosum</name>
    <name type="common">Dinoflagellate</name>
    <dbReference type="NCBI Taxonomy" id="2952"/>
    <lineage>
        <taxon>Eukaryota</taxon>
        <taxon>Sar</taxon>
        <taxon>Alveolata</taxon>
        <taxon>Dinophyceae</taxon>
        <taxon>Suessiales</taxon>
        <taxon>Symbiodiniaceae</taxon>
        <taxon>Symbiodinium</taxon>
    </lineage>
</organism>